<feature type="domain" description="Reverse transcriptase" evidence="1">
    <location>
        <begin position="1"/>
        <end position="132"/>
    </location>
</feature>
<dbReference type="PROSITE" id="PS50878">
    <property type="entry name" value="RT_POL"/>
    <property type="match status" value="1"/>
</dbReference>
<accession>R7RX68</accession>
<evidence type="ECO:0000259" key="1">
    <source>
        <dbReference type="PROSITE" id="PS50878"/>
    </source>
</evidence>
<evidence type="ECO:0000313" key="2">
    <source>
        <dbReference type="EMBL" id="EIM78977.1"/>
    </source>
</evidence>
<dbReference type="InterPro" id="IPR000477">
    <property type="entry name" value="RT_dom"/>
</dbReference>
<reference evidence="3" key="1">
    <citation type="journal article" date="2012" name="Science">
        <title>The Paleozoic origin of enzymatic lignin decomposition reconstructed from 31 fungal genomes.</title>
        <authorList>
            <person name="Floudas D."/>
            <person name="Binder M."/>
            <person name="Riley R."/>
            <person name="Barry K."/>
            <person name="Blanchette R.A."/>
            <person name="Henrissat B."/>
            <person name="Martinez A.T."/>
            <person name="Otillar R."/>
            <person name="Spatafora J.W."/>
            <person name="Yadav J.S."/>
            <person name="Aerts A."/>
            <person name="Benoit I."/>
            <person name="Boyd A."/>
            <person name="Carlson A."/>
            <person name="Copeland A."/>
            <person name="Coutinho P.M."/>
            <person name="de Vries R.P."/>
            <person name="Ferreira P."/>
            <person name="Findley K."/>
            <person name="Foster B."/>
            <person name="Gaskell J."/>
            <person name="Glotzer D."/>
            <person name="Gorecki P."/>
            <person name="Heitman J."/>
            <person name="Hesse C."/>
            <person name="Hori C."/>
            <person name="Igarashi K."/>
            <person name="Jurgens J.A."/>
            <person name="Kallen N."/>
            <person name="Kersten P."/>
            <person name="Kohler A."/>
            <person name="Kuees U."/>
            <person name="Kumar T.K.A."/>
            <person name="Kuo A."/>
            <person name="LaButti K."/>
            <person name="Larrondo L.F."/>
            <person name="Lindquist E."/>
            <person name="Ling A."/>
            <person name="Lombard V."/>
            <person name="Lucas S."/>
            <person name="Lundell T."/>
            <person name="Martin R."/>
            <person name="McLaughlin D.J."/>
            <person name="Morgenstern I."/>
            <person name="Morin E."/>
            <person name="Murat C."/>
            <person name="Nagy L.G."/>
            <person name="Nolan M."/>
            <person name="Ohm R.A."/>
            <person name="Patyshakuliyeva A."/>
            <person name="Rokas A."/>
            <person name="Ruiz-Duenas F.J."/>
            <person name="Sabat G."/>
            <person name="Salamov A."/>
            <person name="Samejima M."/>
            <person name="Schmutz J."/>
            <person name="Slot J.C."/>
            <person name="St John F."/>
            <person name="Stenlid J."/>
            <person name="Sun H."/>
            <person name="Sun S."/>
            <person name="Syed K."/>
            <person name="Tsang A."/>
            <person name="Wiebenga A."/>
            <person name="Young D."/>
            <person name="Pisabarro A."/>
            <person name="Eastwood D.C."/>
            <person name="Martin F."/>
            <person name="Cullen D."/>
            <person name="Grigoriev I.V."/>
            <person name="Hibbett D.S."/>
        </authorList>
    </citation>
    <scope>NUCLEOTIDE SEQUENCE [LARGE SCALE GENOMIC DNA]</scope>
    <source>
        <strain evidence="3">FP-91666</strain>
    </source>
</reference>
<dbReference type="eggNOG" id="ENOG502SDME">
    <property type="taxonomic scope" value="Eukaryota"/>
</dbReference>
<dbReference type="RefSeq" id="XP_007311925.1">
    <property type="nucleotide sequence ID" value="XM_007311863.1"/>
</dbReference>
<dbReference type="Proteomes" id="UP000053927">
    <property type="component" value="Unassembled WGS sequence"/>
</dbReference>
<dbReference type="AlphaFoldDB" id="R7RX68"/>
<organism evidence="2 3">
    <name type="scientific">Stereum hirsutum (strain FP-91666)</name>
    <name type="common">White-rot fungus</name>
    <dbReference type="NCBI Taxonomy" id="721885"/>
    <lineage>
        <taxon>Eukaryota</taxon>
        <taxon>Fungi</taxon>
        <taxon>Dikarya</taxon>
        <taxon>Basidiomycota</taxon>
        <taxon>Agaricomycotina</taxon>
        <taxon>Agaricomycetes</taxon>
        <taxon>Russulales</taxon>
        <taxon>Stereaceae</taxon>
        <taxon>Stereum</taxon>
    </lineage>
</organism>
<dbReference type="GeneID" id="18806606"/>
<sequence>MSYVVRLGDQTSPEYKALAGVLIGDPASPVLWNLFLADFHLPPDADDPFLAGVRISHMEHADDMAIGSYSELGLQTHLNAFFAWCTANFLVVNALKSWVMVFGPLPRIPYIFHLGNEIVRYTAEHTYVGLTFQSTSPDVFAGHYAAKASKARRCAHAILGVERLVETLPPREGRLLFIARVDPHLISGSEVALDVTEACFKLLVEVQLMFLRRLLGLNPRSMIAPLFTELCIDPIRFRRAILALGYLAYVLALPPTHYARIALADSMDLYQRGKPSGWLADLQYVLRNLPEAVNVSSMLDLTCKEDVEVVIKEVKRASKTWLQRQVNDSDRLYLIHGRLEPMDKGVFRYVVSYFRNYLHVPVPDHRKAVTRLLLGDHGLALEEMRRVHRYHAPVPRDMRLCRLCSQAVESPEHALLLCRGNGDLLLLREALFVDLEPIFPELRSRVHAHNAVELTQKIIFRRDTVNRVAKFVHEVLKLYQEVPMLWPALPVP</sequence>
<evidence type="ECO:0000313" key="3">
    <source>
        <dbReference type="Proteomes" id="UP000053927"/>
    </source>
</evidence>
<dbReference type="OMA" id="KSWVMVF"/>
<dbReference type="EMBL" id="JH687480">
    <property type="protein sequence ID" value="EIM78977.1"/>
    <property type="molecule type" value="Genomic_DNA"/>
</dbReference>
<keyword evidence="3" id="KW-1185">Reference proteome</keyword>
<name>R7RX68_STEHR</name>
<dbReference type="KEGG" id="shs:STEHIDRAFT_70056"/>
<gene>
    <name evidence="2" type="ORF">STEHIDRAFT_70056</name>
</gene>
<proteinExistence type="predicted"/>
<dbReference type="OrthoDB" id="3240817at2759"/>
<protein>
    <recommendedName>
        <fullName evidence="1">Reverse transcriptase domain-containing protein</fullName>
    </recommendedName>
</protein>